<dbReference type="GeneID" id="86893156"/>
<dbReference type="NCBIfam" id="TIGR04056">
    <property type="entry name" value="OMP_RagA_SusC"/>
    <property type="match status" value="1"/>
</dbReference>
<keyword evidence="2 7" id="KW-0813">Transport</keyword>
<dbReference type="Gene3D" id="3.55.50.30">
    <property type="match status" value="1"/>
</dbReference>
<dbReference type="InterPro" id="IPR023997">
    <property type="entry name" value="TonB-dep_OMP_SusC/RagA_CS"/>
</dbReference>
<dbReference type="EMBL" id="JAATLI010000002">
    <property type="protein sequence ID" value="NJC16929.1"/>
    <property type="molecule type" value="Genomic_DNA"/>
</dbReference>
<proteinExistence type="inferred from homology"/>
<evidence type="ECO:0000313" key="10">
    <source>
        <dbReference type="EMBL" id="WOF13974.1"/>
    </source>
</evidence>
<evidence type="ECO:0000256" key="5">
    <source>
        <dbReference type="ARBA" id="ARBA00023136"/>
    </source>
</evidence>
<protein>
    <submittedName>
        <fullName evidence="10">SusC/RagA family TonB-linked outer membrane protein</fullName>
    </submittedName>
    <submittedName>
        <fullName evidence="9">TonB-linked SusC/RagA family outer membrane protein</fullName>
    </submittedName>
</protein>
<evidence type="ECO:0000256" key="7">
    <source>
        <dbReference type="PROSITE-ProRule" id="PRU01360"/>
    </source>
</evidence>
<gene>
    <name evidence="10" type="ORF">F1644_17635</name>
    <name evidence="9" type="ORF">GGR15_000534</name>
</gene>
<keyword evidence="3 7" id="KW-1134">Transmembrane beta strand</keyword>
<evidence type="ECO:0000256" key="4">
    <source>
        <dbReference type="ARBA" id="ARBA00022692"/>
    </source>
</evidence>
<dbReference type="InterPro" id="IPR012910">
    <property type="entry name" value="Plug_dom"/>
</dbReference>
<evidence type="ECO:0000313" key="11">
    <source>
        <dbReference type="Proteomes" id="UP000576368"/>
    </source>
</evidence>
<dbReference type="NCBIfam" id="TIGR04057">
    <property type="entry name" value="SusC_RagA_signa"/>
    <property type="match status" value="1"/>
</dbReference>
<dbReference type="Gene3D" id="2.40.170.20">
    <property type="entry name" value="TonB-dependent receptor, beta-barrel domain"/>
    <property type="match status" value="1"/>
</dbReference>
<evidence type="ECO:0000313" key="12">
    <source>
        <dbReference type="Proteomes" id="UP001302374"/>
    </source>
</evidence>
<dbReference type="InterPro" id="IPR036942">
    <property type="entry name" value="Beta-barrel_TonB_sf"/>
</dbReference>
<keyword evidence="12" id="KW-1185">Reference proteome</keyword>
<evidence type="ECO:0000313" key="9">
    <source>
        <dbReference type="EMBL" id="NJC16929.1"/>
    </source>
</evidence>
<dbReference type="AlphaFoldDB" id="A0A7X5YA19"/>
<dbReference type="PROSITE" id="PS52016">
    <property type="entry name" value="TONB_DEPENDENT_REC_3"/>
    <property type="match status" value="1"/>
</dbReference>
<comment type="similarity">
    <text evidence="7">Belongs to the TonB-dependent receptor family.</text>
</comment>
<comment type="subcellular location">
    <subcellularLocation>
        <location evidence="1 7">Cell outer membrane</location>
        <topology evidence="1 7">Multi-pass membrane protein</topology>
    </subcellularLocation>
</comment>
<dbReference type="InterPro" id="IPR037066">
    <property type="entry name" value="Plug_dom_sf"/>
</dbReference>
<keyword evidence="4 7" id="KW-0812">Transmembrane</keyword>
<dbReference type="Pfam" id="PF07660">
    <property type="entry name" value="STN"/>
    <property type="match status" value="1"/>
</dbReference>
<organism evidence="9 11">
    <name type="scientific">Butyricimonas paravirosa</name>
    <dbReference type="NCBI Taxonomy" id="1472417"/>
    <lineage>
        <taxon>Bacteria</taxon>
        <taxon>Pseudomonadati</taxon>
        <taxon>Bacteroidota</taxon>
        <taxon>Bacteroidia</taxon>
        <taxon>Bacteroidales</taxon>
        <taxon>Odoribacteraceae</taxon>
        <taxon>Butyricimonas</taxon>
    </lineage>
</organism>
<dbReference type="RefSeq" id="WP_168044128.1">
    <property type="nucleotide sequence ID" value="NZ_BMPA01000002.1"/>
</dbReference>
<dbReference type="InterPro" id="IPR008969">
    <property type="entry name" value="CarboxyPept-like_regulatory"/>
</dbReference>
<dbReference type="SUPFAM" id="SSF49464">
    <property type="entry name" value="Carboxypeptidase regulatory domain-like"/>
    <property type="match status" value="1"/>
</dbReference>
<accession>A0A7X5YA19</accession>
<dbReference type="GO" id="GO:0009279">
    <property type="term" value="C:cell outer membrane"/>
    <property type="evidence" value="ECO:0007669"/>
    <property type="project" value="UniProtKB-SubCell"/>
</dbReference>
<dbReference type="InterPro" id="IPR023996">
    <property type="entry name" value="TonB-dep_OMP_SusC/RagA"/>
</dbReference>
<dbReference type="Proteomes" id="UP001302374">
    <property type="component" value="Chromosome"/>
</dbReference>
<name>A0A7X5YA19_9BACT</name>
<dbReference type="InterPro" id="IPR039426">
    <property type="entry name" value="TonB-dep_rcpt-like"/>
</dbReference>
<keyword evidence="5 7" id="KW-0472">Membrane</keyword>
<evidence type="ECO:0000256" key="6">
    <source>
        <dbReference type="ARBA" id="ARBA00023237"/>
    </source>
</evidence>
<feature type="domain" description="Secretin/TonB short N-terminal" evidence="8">
    <location>
        <begin position="64"/>
        <end position="115"/>
    </location>
</feature>
<sequence length="1110" mass="124944">MKKYEHFGVRWKSYTKQSIFYCCLFLWLWLIPVKGYSQDVRLTLKMNNVTLLQVFDELTRQTGYEFVYSSTILEKVGKVSVNVSNGSLENVLDLCLAKTDLGYKVEDKHVIISPKLKKEVPKKTVTYSGIVKDKVGNSLPGVTIILEGTTVGVTTDINGKFSISVPEAPDTRLVFSFVGMKKKVVTVKDRKPLNVVMEEEVTSMDEVVVTGIFNKPKESFTGAAVKVTREELKAAGNRNILKSLSNIDPSFQIVENNAFGSDPNKLPEIRLRGVSTIPSVSDLQTDMRAELCTPLFILDGFEITLERVMDLNNDEIESITILKDASATAIYGSRGANGVVVIKSVQPEQGKLKISYNGNLNLEIPSLSSYNLMDAAGKLQLEWDAGLYENSVATEDLKLKNSYAKKLERVLAGVDTDWKSIPVQVGVGQNHYLGVSGGDALFRYSMGLSYNNVVGAMKGSKRNTLNGSVTLSYLGEKFQLNNSMSFNINNSSESQYGTYSSYVKMNPYWEPYDKEGYVVRQFETESTALFTSPVDNPLWDAFSGSFSKSKYNGITNNLAITYKPITSLQATANVSFNKTFSASDNYQSSKHSNQIWKEDILERGQRDYNSTESSSWSIGGTVNYFKQWDKHILSAGFNMEFRESVTTSRSMSVEGFLNDEMNSLGNGHKYYRDRPSSSDSKSRAVGFTGTINYNYDNRYFFDASYRIDGASSFGSDSRFAPFWSLGAGWTVSDEVWMREYVPFINYMRLKYSFGCSGSMAFSPWQSQGTYTFGNGNVYHGSIAATIRGLENPDLKWQNTYQHNVGVDFGFWESKISITANYYRKLTDNSITDMALPLSNGFESYTGNSGEILNTGFDLNVSFYMVRNEDKQVFWNMTFGTSYNKNKLLKLSEAVKEQMNELRSQQSSGMYYVYEEGNSVDAIYAVPTVGVDPSTGQLVYLYKDGTQSYKYDVSQRVVCGDRMPKLDGRLNTSFSWRGFSVYAGFTIRTGGQQYNQTYANKIENVNLAFNVDRRVSSERWMNPGDEAIFSGLDYKNYYMTDRYIQDESTFECNNISVTYDFRQKWVQQAGFSRLALTASIGNVFHWSTIKQERGTSYPFAIQPSFGISCSF</sequence>
<reference evidence="9 11" key="2">
    <citation type="submission" date="2020-03" db="EMBL/GenBank/DDBJ databases">
        <title>Genomic Encyclopedia of Type Strains, Phase IV (KMG-IV): sequencing the most valuable type-strain genomes for metagenomic binning, comparative biology and taxonomic classification.</title>
        <authorList>
            <person name="Goeker M."/>
        </authorList>
    </citation>
    <scope>NUCLEOTIDE SEQUENCE [LARGE SCALE GENOMIC DNA]</scope>
    <source>
        <strain evidence="9 11">DSM 105722</strain>
    </source>
</reference>
<dbReference type="SUPFAM" id="SSF56935">
    <property type="entry name" value="Porins"/>
    <property type="match status" value="1"/>
</dbReference>
<dbReference type="Gene3D" id="2.170.130.10">
    <property type="entry name" value="TonB-dependent receptor, plug domain"/>
    <property type="match status" value="1"/>
</dbReference>
<dbReference type="Proteomes" id="UP000576368">
    <property type="component" value="Unassembled WGS sequence"/>
</dbReference>
<dbReference type="EMBL" id="CP043839">
    <property type="protein sequence ID" value="WOF13974.1"/>
    <property type="molecule type" value="Genomic_DNA"/>
</dbReference>
<dbReference type="InterPro" id="IPR011662">
    <property type="entry name" value="Secretin/TonB_short_N"/>
</dbReference>
<dbReference type="SMART" id="SM00965">
    <property type="entry name" value="STN"/>
    <property type="match status" value="1"/>
</dbReference>
<keyword evidence="6 7" id="KW-0998">Cell outer membrane</keyword>
<dbReference type="Pfam" id="PF13715">
    <property type="entry name" value="CarbopepD_reg_2"/>
    <property type="match status" value="1"/>
</dbReference>
<evidence type="ECO:0000256" key="1">
    <source>
        <dbReference type="ARBA" id="ARBA00004571"/>
    </source>
</evidence>
<reference evidence="10 12" key="1">
    <citation type="submission" date="2019-09" db="EMBL/GenBank/DDBJ databases">
        <title>Butyricimonas paravirosa DSM 105722 (=214-4 = JCM 18677 = CCUG 65563).</title>
        <authorList>
            <person name="Le Roy T."/>
            <person name="Cani P.D."/>
        </authorList>
    </citation>
    <scope>NUCLEOTIDE SEQUENCE [LARGE SCALE GENOMIC DNA]</scope>
    <source>
        <strain evidence="10 12">DSM 105722</strain>
    </source>
</reference>
<evidence type="ECO:0000256" key="3">
    <source>
        <dbReference type="ARBA" id="ARBA00022452"/>
    </source>
</evidence>
<evidence type="ECO:0000259" key="8">
    <source>
        <dbReference type="SMART" id="SM00965"/>
    </source>
</evidence>
<dbReference type="Pfam" id="PF07715">
    <property type="entry name" value="Plug"/>
    <property type="match status" value="1"/>
</dbReference>
<evidence type="ECO:0000256" key="2">
    <source>
        <dbReference type="ARBA" id="ARBA00022448"/>
    </source>
</evidence>
<dbReference type="Gene3D" id="2.60.40.1120">
    <property type="entry name" value="Carboxypeptidase-like, regulatory domain"/>
    <property type="match status" value="1"/>
</dbReference>